<dbReference type="Proteomes" id="UP000199315">
    <property type="component" value="Unassembled WGS sequence"/>
</dbReference>
<dbReference type="InterPro" id="IPR009057">
    <property type="entry name" value="Homeodomain-like_sf"/>
</dbReference>
<dbReference type="GO" id="GO:0003677">
    <property type="term" value="F:DNA binding"/>
    <property type="evidence" value="ECO:0007669"/>
    <property type="project" value="UniProtKB-UniRule"/>
</dbReference>
<name>A0A1D3TPN9_9FIRM</name>
<dbReference type="InterPro" id="IPR001647">
    <property type="entry name" value="HTH_TetR"/>
</dbReference>
<dbReference type="RefSeq" id="WP_091229640.1">
    <property type="nucleotide sequence ID" value="NZ_FMKA01000001.1"/>
</dbReference>
<proteinExistence type="predicted"/>
<dbReference type="Gene3D" id="1.10.357.10">
    <property type="entry name" value="Tetracycline Repressor, domain 2"/>
    <property type="match status" value="1"/>
</dbReference>
<evidence type="ECO:0000259" key="3">
    <source>
        <dbReference type="PROSITE" id="PS50977"/>
    </source>
</evidence>
<dbReference type="STRING" id="1619234.SAMN05421730_1001536"/>
<dbReference type="PROSITE" id="PS50977">
    <property type="entry name" value="HTH_TETR_2"/>
    <property type="match status" value="1"/>
</dbReference>
<evidence type="ECO:0000313" key="4">
    <source>
        <dbReference type="EMBL" id="SCP95399.1"/>
    </source>
</evidence>
<organism evidence="4 5">
    <name type="scientific">Anaerobium acetethylicum</name>
    <dbReference type="NCBI Taxonomy" id="1619234"/>
    <lineage>
        <taxon>Bacteria</taxon>
        <taxon>Bacillati</taxon>
        <taxon>Bacillota</taxon>
        <taxon>Clostridia</taxon>
        <taxon>Lachnospirales</taxon>
        <taxon>Lachnospiraceae</taxon>
        <taxon>Anaerobium</taxon>
    </lineage>
</organism>
<accession>A0A1D3TPN9</accession>
<dbReference type="EMBL" id="FMKA01000001">
    <property type="protein sequence ID" value="SCP95399.1"/>
    <property type="molecule type" value="Genomic_DNA"/>
</dbReference>
<reference evidence="4 5" key="1">
    <citation type="submission" date="2016-09" db="EMBL/GenBank/DDBJ databases">
        <authorList>
            <person name="Capua I."/>
            <person name="De Benedictis P."/>
            <person name="Joannis T."/>
            <person name="Lombin L.H."/>
            <person name="Cattoli G."/>
        </authorList>
    </citation>
    <scope>NUCLEOTIDE SEQUENCE [LARGE SCALE GENOMIC DNA]</scope>
    <source>
        <strain evidence="4 5">GluBS11</strain>
    </source>
</reference>
<dbReference type="InterPro" id="IPR041483">
    <property type="entry name" value="TetR_C_34"/>
</dbReference>
<keyword evidence="5" id="KW-1185">Reference proteome</keyword>
<dbReference type="AlphaFoldDB" id="A0A1D3TPN9"/>
<dbReference type="SUPFAM" id="SSF46689">
    <property type="entry name" value="Homeodomain-like"/>
    <property type="match status" value="1"/>
</dbReference>
<evidence type="ECO:0000313" key="5">
    <source>
        <dbReference type="Proteomes" id="UP000199315"/>
    </source>
</evidence>
<dbReference type="OrthoDB" id="1669699at2"/>
<dbReference type="Pfam" id="PF00440">
    <property type="entry name" value="TetR_N"/>
    <property type="match status" value="1"/>
</dbReference>
<feature type="DNA-binding region" description="H-T-H motif" evidence="2">
    <location>
        <begin position="37"/>
        <end position="56"/>
    </location>
</feature>
<gene>
    <name evidence="4" type="ORF">SAMN05421730_1001536</name>
</gene>
<feature type="domain" description="HTH tetR-type" evidence="3">
    <location>
        <begin position="14"/>
        <end position="74"/>
    </location>
</feature>
<evidence type="ECO:0000256" key="2">
    <source>
        <dbReference type="PROSITE-ProRule" id="PRU00335"/>
    </source>
</evidence>
<dbReference type="Pfam" id="PF17929">
    <property type="entry name" value="TetR_C_34"/>
    <property type="match status" value="1"/>
</dbReference>
<sequence>MAEFIRARSNEQKQLRMSEIMKATDQLFHDHTYHAITLTTIAEALGWSRGNLYKYVTTKEEIFLELYLEKQNNYFSDIVSSFADKDDLTDEEFAHLWTGILDRHHDYLRYYGILATIIETNVTVERLAEFKKTVLSGFHPVIQILMKHCPGISGDDAATLYWTLLFHACGLNNSCHVSPLVAEAMKLAGLPELKIDFFQNFRNFMLMCLGHYK</sequence>
<keyword evidence="1 2" id="KW-0238">DNA-binding</keyword>
<evidence type="ECO:0000256" key="1">
    <source>
        <dbReference type="ARBA" id="ARBA00023125"/>
    </source>
</evidence>
<protein>
    <submittedName>
        <fullName evidence="4">Regulatory protein, tetR family</fullName>
    </submittedName>
</protein>